<dbReference type="PANTHER" id="PTHR13297:SF5">
    <property type="entry name" value="TBC1 DOMAIN FAMILY MEMBER 23"/>
    <property type="match status" value="1"/>
</dbReference>
<dbReference type="PANTHER" id="PTHR13297">
    <property type="entry name" value="TBC1 DOMAIN FAMILY MEMBER 23-RELATED"/>
    <property type="match status" value="1"/>
</dbReference>
<dbReference type="CDD" id="cd00158">
    <property type="entry name" value="RHOD"/>
    <property type="match status" value="1"/>
</dbReference>
<evidence type="ECO:0000259" key="1">
    <source>
        <dbReference type="PROSITE" id="PS50206"/>
    </source>
</evidence>
<protein>
    <submittedName>
        <fullName evidence="2">BVpp25 protein</fullName>
    </submittedName>
</protein>
<dbReference type="InterPro" id="IPR001763">
    <property type="entry name" value="Rhodanese-like_dom"/>
</dbReference>
<dbReference type="PROSITE" id="PS50206">
    <property type="entry name" value="RHODANESE_3"/>
    <property type="match status" value="1"/>
</dbReference>
<dbReference type="EMBL" id="FN543451">
    <property type="protein sequence ID" value="CBA62647.1"/>
    <property type="molecule type" value="mRNA"/>
</dbReference>
<dbReference type="GO" id="GO:0042147">
    <property type="term" value="P:retrograde transport, endosome to Golgi"/>
    <property type="evidence" value="ECO:0007669"/>
    <property type="project" value="InterPro"/>
</dbReference>
<accession>D7FB44</accession>
<reference evidence="2" key="1">
    <citation type="submission" date="2009-08" db="EMBL/GenBank/DDBJ databases">
        <title>Identification of bracovirus particle proteins and analysis of their transcript levels at the stage of virion formation.</title>
        <authorList>
            <person name="Wetterwald C."/>
            <person name="Roth T."/>
            <person name="Kaeslin M."/>
            <person name="Anaheim M."/>
            <person name="Wespi G."/>
            <person name="Heller M."/>
            <person name="Meser P."/>
            <person name="Roditi I."/>
            <person name="Pfister-Wilhelm R."/>
            <person name="Bezier A."/>
            <person name="Gyapay G."/>
            <person name="Drezen J.M."/>
            <person name="Lanzrein B."/>
        </authorList>
    </citation>
    <scope>NUCLEOTIDE SEQUENCE</scope>
    <source>
        <tissue evidence="2">Ovary</tissue>
    </source>
</reference>
<organism evidence="2">
    <name type="scientific">Chelonus inanitus</name>
    <dbReference type="NCBI Taxonomy" id="49201"/>
    <lineage>
        <taxon>Eukaryota</taxon>
        <taxon>Metazoa</taxon>
        <taxon>Ecdysozoa</taxon>
        <taxon>Arthropoda</taxon>
        <taxon>Hexapoda</taxon>
        <taxon>Insecta</taxon>
        <taxon>Pterygota</taxon>
        <taxon>Neoptera</taxon>
        <taxon>Endopterygota</taxon>
        <taxon>Hymenoptera</taxon>
        <taxon>Apocrita</taxon>
        <taxon>Ichneumonoidea</taxon>
        <taxon>Braconidae</taxon>
        <taxon>Cheloninae</taxon>
        <taxon>Chelonus</taxon>
    </lineage>
</organism>
<feature type="non-terminal residue" evidence="2">
    <location>
        <position position="1"/>
    </location>
</feature>
<dbReference type="Pfam" id="PF00581">
    <property type="entry name" value="Rhodanese"/>
    <property type="match status" value="1"/>
</dbReference>
<dbReference type="GO" id="GO:0005829">
    <property type="term" value="C:cytosol"/>
    <property type="evidence" value="ECO:0007669"/>
    <property type="project" value="GOC"/>
</dbReference>
<name>D7FB44_9HYME</name>
<dbReference type="GO" id="GO:0005802">
    <property type="term" value="C:trans-Golgi network"/>
    <property type="evidence" value="ECO:0007669"/>
    <property type="project" value="TreeGrafter"/>
</dbReference>
<dbReference type="InterPro" id="IPR039755">
    <property type="entry name" value="TBC1D23"/>
</dbReference>
<sequence>SSFFTTAEYYKKETPFSFEFEFFTPTFGPPEKHASVTEAASYVCLTILADELVVDGSIVRSRENSKSIEFLVVDLRSAKEFEAGHYPNAINLDYSIHFQNPALFADQVEELLNKQPLEAGELVYQFDTHFCFVTSGRDEDDSLLLTFMDPILETRLKFICLVKKGYKAIHDFFKDDLNKIQDHNPDECLLCKPSSPKKRPKPRDEKGFFTKLKRLRYMERSSENPYQSQSSSSQIVRDFRIVSVERHVDSTQIINFITCFVISESDQQQKCWVTITPT</sequence>
<dbReference type="AlphaFoldDB" id="D7FB44"/>
<proteinExistence type="evidence at transcript level"/>
<dbReference type="Gene3D" id="3.40.250.10">
    <property type="entry name" value="Rhodanese-like domain"/>
    <property type="match status" value="1"/>
</dbReference>
<gene>
    <name evidence="2" type="primary">bv25</name>
</gene>
<dbReference type="GO" id="GO:0099041">
    <property type="term" value="P:vesicle tethering to Golgi"/>
    <property type="evidence" value="ECO:0007669"/>
    <property type="project" value="TreeGrafter"/>
</dbReference>
<dbReference type="SUPFAM" id="SSF52821">
    <property type="entry name" value="Rhodanese/Cell cycle control phosphatase"/>
    <property type="match status" value="1"/>
</dbReference>
<feature type="domain" description="Rhodanese" evidence="1">
    <location>
        <begin position="66"/>
        <end position="124"/>
    </location>
</feature>
<dbReference type="InterPro" id="IPR036873">
    <property type="entry name" value="Rhodanese-like_dom_sf"/>
</dbReference>
<evidence type="ECO:0000313" key="2">
    <source>
        <dbReference type="EMBL" id="CBA62647.1"/>
    </source>
</evidence>